<protein>
    <recommendedName>
        <fullName evidence="2">Septum site-determining protein MinD</fullName>
    </recommendedName>
    <alternativeName>
        <fullName evidence="9">Cell division inhibitor MinD</fullName>
    </alternativeName>
</protein>
<dbReference type="GO" id="GO:0005829">
    <property type="term" value="C:cytosol"/>
    <property type="evidence" value="ECO:0007669"/>
    <property type="project" value="TreeGrafter"/>
</dbReference>
<evidence type="ECO:0000313" key="13">
    <source>
        <dbReference type="Proteomes" id="UP000236434"/>
    </source>
</evidence>
<evidence type="ECO:0000256" key="3">
    <source>
        <dbReference type="ARBA" id="ARBA00022618"/>
    </source>
</evidence>
<dbReference type="Proteomes" id="UP000236434">
    <property type="component" value="Unassembled WGS sequence"/>
</dbReference>
<dbReference type="GO" id="GO:0051782">
    <property type="term" value="P:negative regulation of cell division"/>
    <property type="evidence" value="ECO:0007669"/>
    <property type="project" value="TreeGrafter"/>
</dbReference>
<gene>
    <name evidence="12" type="ORF">X929_09755</name>
</gene>
<keyword evidence="4 10" id="KW-0547">Nucleotide-binding</keyword>
<dbReference type="OrthoDB" id="9773088at2"/>
<keyword evidence="3" id="KW-0132">Cell division</keyword>
<evidence type="ECO:0000256" key="5">
    <source>
        <dbReference type="ARBA" id="ARBA00022840"/>
    </source>
</evidence>
<feature type="binding site" evidence="10">
    <location>
        <begin position="13"/>
        <end position="20"/>
    </location>
    <ligand>
        <name>ATP</name>
        <dbReference type="ChEBI" id="CHEBI:30616"/>
    </ligand>
</feature>
<dbReference type="GO" id="GO:0000917">
    <property type="term" value="P:division septum assembly"/>
    <property type="evidence" value="ECO:0007669"/>
    <property type="project" value="UniProtKB-KW"/>
</dbReference>
<evidence type="ECO:0000256" key="9">
    <source>
        <dbReference type="ARBA" id="ARBA00032845"/>
    </source>
</evidence>
<comment type="similarity">
    <text evidence="1">Belongs to the ParA family. MinD subfamily.</text>
</comment>
<dbReference type="Gene3D" id="3.40.50.300">
    <property type="entry name" value="P-loop containing nucleotide triphosphate hydrolases"/>
    <property type="match status" value="1"/>
</dbReference>
<evidence type="ECO:0000256" key="4">
    <source>
        <dbReference type="ARBA" id="ARBA00022741"/>
    </source>
</evidence>
<dbReference type="Pfam" id="PF01656">
    <property type="entry name" value="CbiA"/>
    <property type="match status" value="1"/>
</dbReference>
<evidence type="ECO:0000256" key="8">
    <source>
        <dbReference type="ARBA" id="ARBA00025436"/>
    </source>
</evidence>
<dbReference type="InterPro" id="IPR050625">
    <property type="entry name" value="ParA/MinD_ATPase"/>
</dbReference>
<comment type="caution">
    <text evidence="12">The sequence shown here is derived from an EMBL/GenBank/DDBJ whole genome shotgun (WGS) entry which is preliminary data.</text>
</comment>
<reference evidence="12 13" key="1">
    <citation type="submission" date="2013-12" db="EMBL/GenBank/DDBJ databases">
        <title>Comparative genomics of Petrotoga isolates.</title>
        <authorList>
            <person name="Nesbo C.L."/>
            <person name="Charchuk R."/>
            <person name="Chow K."/>
        </authorList>
    </citation>
    <scope>NUCLEOTIDE SEQUENCE [LARGE SCALE GENOMIC DNA]</scope>
    <source>
        <strain evidence="12 13">DSM 13574</strain>
    </source>
</reference>
<evidence type="ECO:0000256" key="6">
    <source>
        <dbReference type="ARBA" id="ARBA00023210"/>
    </source>
</evidence>
<dbReference type="AlphaFoldDB" id="A0A2K1NX45"/>
<sequence length="273" mass="29896">MENAKVFVITSGKGGVGKTTITANLGATLAKKGYNVCLIDADIGLKNLDLILGLENRIVYTIMDVVSGNKTVMEALVKHKQLKNLSLLASSQIANKDLMSPQDMSDIVSKLSKHFHYIIIDSPAGIERGFQNAVSSAQHAIVVTTPDLTAISDADRVIGLLENQGYTDDRISLIVNRLKLRLVKRNEMLSADDIKEALALNLIGIIPDSEEILLSSNEGTPISTNQEAKLYSVFNNISDRILGKDIPLEKDLIDVDHAPQGFIEFIKRIFRRG</sequence>
<evidence type="ECO:0000259" key="11">
    <source>
        <dbReference type="Pfam" id="PF01656"/>
    </source>
</evidence>
<dbReference type="NCBIfam" id="TIGR01968">
    <property type="entry name" value="minD_bact"/>
    <property type="match status" value="1"/>
</dbReference>
<dbReference type="RefSeq" id="WP_012208111.1">
    <property type="nucleotide sequence ID" value="NZ_AZRL01000022.1"/>
</dbReference>
<accession>A0A2K1NX45</accession>
<organism evidence="12 13">
    <name type="scientific">Petrotoga olearia DSM 13574</name>
    <dbReference type="NCBI Taxonomy" id="1122955"/>
    <lineage>
        <taxon>Bacteria</taxon>
        <taxon>Thermotogati</taxon>
        <taxon>Thermotogota</taxon>
        <taxon>Thermotogae</taxon>
        <taxon>Petrotogales</taxon>
        <taxon>Petrotogaceae</taxon>
        <taxon>Petrotoga</taxon>
    </lineage>
</organism>
<proteinExistence type="inferred from homology"/>
<dbReference type="EMBL" id="AZRL01000022">
    <property type="protein sequence ID" value="PNR95108.1"/>
    <property type="molecule type" value="Genomic_DNA"/>
</dbReference>
<evidence type="ECO:0000256" key="2">
    <source>
        <dbReference type="ARBA" id="ARBA00016887"/>
    </source>
</evidence>
<dbReference type="InterPro" id="IPR027417">
    <property type="entry name" value="P-loop_NTPase"/>
</dbReference>
<comment type="function">
    <text evidence="8">ATPase required for the correct placement of the division site. Cell division inhibitors MinC and MinD act in concert to form an inhibitor capable of blocking formation of the polar Z ring septums. Rapidly oscillates between the poles of the cell to destabilize FtsZ filaments that have formed before they mature into polar Z rings.</text>
</comment>
<evidence type="ECO:0000313" key="12">
    <source>
        <dbReference type="EMBL" id="PNR95108.1"/>
    </source>
</evidence>
<dbReference type="CDD" id="cd02036">
    <property type="entry name" value="MinD"/>
    <property type="match status" value="1"/>
</dbReference>
<dbReference type="PIRSF" id="PIRSF003092">
    <property type="entry name" value="MinD"/>
    <property type="match status" value="1"/>
</dbReference>
<keyword evidence="6" id="KW-0717">Septation</keyword>
<evidence type="ECO:0000256" key="10">
    <source>
        <dbReference type="PIRSR" id="PIRSR003092-1"/>
    </source>
</evidence>
<dbReference type="SUPFAM" id="SSF52540">
    <property type="entry name" value="P-loop containing nucleoside triphosphate hydrolases"/>
    <property type="match status" value="1"/>
</dbReference>
<evidence type="ECO:0000256" key="7">
    <source>
        <dbReference type="ARBA" id="ARBA00023306"/>
    </source>
</evidence>
<dbReference type="InterPro" id="IPR025501">
    <property type="entry name" value="MinD_FleN"/>
</dbReference>
<keyword evidence="5 10" id="KW-0067">ATP-binding</keyword>
<evidence type="ECO:0000256" key="1">
    <source>
        <dbReference type="ARBA" id="ARBA00010257"/>
    </source>
</evidence>
<dbReference type="GO" id="GO:0005524">
    <property type="term" value="F:ATP binding"/>
    <property type="evidence" value="ECO:0007669"/>
    <property type="project" value="UniProtKB-KW"/>
</dbReference>
<dbReference type="InterPro" id="IPR002586">
    <property type="entry name" value="CobQ/CobB/MinD/ParA_Nub-bd_dom"/>
</dbReference>
<dbReference type="InterPro" id="IPR010223">
    <property type="entry name" value="MinD"/>
</dbReference>
<dbReference type="GO" id="GO:0016887">
    <property type="term" value="F:ATP hydrolysis activity"/>
    <property type="evidence" value="ECO:0007669"/>
    <property type="project" value="InterPro"/>
</dbReference>
<dbReference type="GO" id="GO:0009898">
    <property type="term" value="C:cytoplasmic side of plasma membrane"/>
    <property type="evidence" value="ECO:0007669"/>
    <property type="project" value="TreeGrafter"/>
</dbReference>
<dbReference type="PANTHER" id="PTHR43384">
    <property type="entry name" value="SEPTUM SITE-DETERMINING PROTEIN MIND HOMOLOG, CHLOROPLASTIC-RELATED"/>
    <property type="match status" value="1"/>
</dbReference>
<dbReference type="PANTHER" id="PTHR43384:SF6">
    <property type="entry name" value="SEPTUM SITE-DETERMINING PROTEIN MIND HOMOLOG, CHLOROPLASTIC"/>
    <property type="match status" value="1"/>
</dbReference>
<feature type="domain" description="CobQ/CobB/MinD/ParA nucleotide binding" evidence="11">
    <location>
        <begin position="8"/>
        <end position="222"/>
    </location>
</feature>
<keyword evidence="7" id="KW-0131">Cell cycle</keyword>
<name>A0A2K1NX45_9BACT</name>